<dbReference type="EMBL" id="JBHLTR010000006">
    <property type="protein sequence ID" value="MFC0558486.1"/>
    <property type="molecule type" value="Genomic_DNA"/>
</dbReference>
<evidence type="ECO:0000313" key="3">
    <source>
        <dbReference type="EMBL" id="MFC0558486.1"/>
    </source>
</evidence>
<dbReference type="SUPFAM" id="SSF48317">
    <property type="entry name" value="Acid phosphatase/Vanadium-dependent haloperoxidase"/>
    <property type="match status" value="1"/>
</dbReference>
<keyword evidence="4" id="KW-1185">Reference proteome</keyword>
<gene>
    <name evidence="3" type="ORF">ACFFH4_05425</name>
</gene>
<keyword evidence="1" id="KW-0812">Transmembrane</keyword>
<dbReference type="RefSeq" id="WP_273840304.1">
    <property type="nucleotide sequence ID" value="NZ_JAQQWT010000001.1"/>
</dbReference>
<evidence type="ECO:0000313" key="4">
    <source>
        <dbReference type="Proteomes" id="UP001589833"/>
    </source>
</evidence>
<evidence type="ECO:0000259" key="2">
    <source>
        <dbReference type="Pfam" id="PF01569"/>
    </source>
</evidence>
<organism evidence="3 4">
    <name type="scientific">Halalkalibacter alkalisediminis</name>
    <dbReference type="NCBI Taxonomy" id="935616"/>
    <lineage>
        <taxon>Bacteria</taxon>
        <taxon>Bacillati</taxon>
        <taxon>Bacillota</taxon>
        <taxon>Bacilli</taxon>
        <taxon>Bacillales</taxon>
        <taxon>Bacillaceae</taxon>
        <taxon>Halalkalibacter</taxon>
    </lineage>
</organism>
<keyword evidence="1" id="KW-0472">Membrane</keyword>
<reference evidence="3 4" key="1">
    <citation type="submission" date="2024-09" db="EMBL/GenBank/DDBJ databases">
        <authorList>
            <person name="Sun Q."/>
            <person name="Mori K."/>
        </authorList>
    </citation>
    <scope>NUCLEOTIDE SEQUENCE [LARGE SCALE GENOMIC DNA]</scope>
    <source>
        <strain evidence="3 4">NCAIM B.02301</strain>
    </source>
</reference>
<sequence length="97" mass="10688">MRRPSFWILSVALVGLISFSRLYTGLHWPSDVLIGVMVAVIVLIMAIFVQDKIAKLSVTYHWVLAIVTSLLIIAVFSEEEGIKYAGFLLGAGIGYFA</sequence>
<protein>
    <submittedName>
        <fullName evidence="3">Phosphatase PAP2 family protein</fullName>
    </submittedName>
</protein>
<dbReference type="Proteomes" id="UP001589833">
    <property type="component" value="Unassembled WGS sequence"/>
</dbReference>
<feature type="transmembrane region" description="Helical" evidence="1">
    <location>
        <begin position="58"/>
        <end position="77"/>
    </location>
</feature>
<feature type="transmembrane region" description="Helical" evidence="1">
    <location>
        <begin position="32"/>
        <end position="49"/>
    </location>
</feature>
<dbReference type="InterPro" id="IPR036938">
    <property type="entry name" value="PAP2/HPO_sf"/>
</dbReference>
<dbReference type="InterPro" id="IPR000326">
    <property type="entry name" value="PAP2/HPO"/>
</dbReference>
<dbReference type="Gene3D" id="1.20.144.10">
    <property type="entry name" value="Phosphatidic acid phosphatase type 2/haloperoxidase"/>
    <property type="match status" value="1"/>
</dbReference>
<dbReference type="Pfam" id="PF01569">
    <property type="entry name" value="PAP2"/>
    <property type="match status" value="1"/>
</dbReference>
<name>A0ABV6NCV5_9BACI</name>
<accession>A0ABV6NCV5</accession>
<comment type="caution">
    <text evidence="3">The sequence shown here is derived from an EMBL/GenBank/DDBJ whole genome shotgun (WGS) entry which is preliminary data.</text>
</comment>
<keyword evidence="1" id="KW-1133">Transmembrane helix</keyword>
<proteinExistence type="predicted"/>
<feature type="domain" description="Phosphatidic acid phosphatase type 2/haloperoxidase" evidence="2">
    <location>
        <begin position="7"/>
        <end position="47"/>
    </location>
</feature>
<evidence type="ECO:0000256" key="1">
    <source>
        <dbReference type="SAM" id="Phobius"/>
    </source>
</evidence>